<dbReference type="PROSITE" id="PS50206">
    <property type="entry name" value="RHODANESE_3"/>
    <property type="match status" value="2"/>
</dbReference>
<dbReference type="Gene3D" id="3.60.15.10">
    <property type="entry name" value="Ribonuclease Z/Hydroxyacylglutathione hydrolase-like"/>
    <property type="match status" value="1"/>
</dbReference>
<feature type="domain" description="Rhodanese" evidence="2">
    <location>
        <begin position="280"/>
        <end position="323"/>
    </location>
</feature>
<dbReference type="CDD" id="cd07724">
    <property type="entry name" value="POD-like_MBL-fold"/>
    <property type="match status" value="1"/>
</dbReference>
<dbReference type="InterPro" id="IPR036873">
    <property type="entry name" value="Rhodanese-like_dom_sf"/>
</dbReference>
<evidence type="ECO:0000313" key="4">
    <source>
        <dbReference type="Proteomes" id="UP001172721"/>
    </source>
</evidence>
<accession>A0ABT8HRD0</accession>
<dbReference type="InterPro" id="IPR051682">
    <property type="entry name" value="Mito_Persulfide_Diox"/>
</dbReference>
<feature type="domain" description="Rhodanese" evidence="2">
    <location>
        <begin position="381"/>
        <end position="465"/>
    </location>
</feature>
<protein>
    <submittedName>
        <fullName evidence="3">Rhodanese-like domain-containing protein</fullName>
    </submittedName>
</protein>
<dbReference type="InterPro" id="IPR036866">
    <property type="entry name" value="RibonucZ/Hydroxyglut_hydro"/>
</dbReference>
<proteinExistence type="predicted"/>
<evidence type="ECO:0000256" key="1">
    <source>
        <dbReference type="ARBA" id="ARBA00022723"/>
    </source>
</evidence>
<dbReference type="SUPFAM" id="SSF52821">
    <property type="entry name" value="Rhodanese/Cell cycle control phosphatase"/>
    <property type="match status" value="2"/>
</dbReference>
<dbReference type="RefSeq" id="WP_301164381.1">
    <property type="nucleotide sequence ID" value="NZ_JAUHTR010000001.1"/>
</dbReference>
<keyword evidence="1" id="KW-0479">Metal-binding</keyword>
<dbReference type="InterPro" id="IPR044528">
    <property type="entry name" value="POD-like_MBL-fold"/>
</dbReference>
<dbReference type="Pfam" id="PF00753">
    <property type="entry name" value="Lactamase_B"/>
    <property type="match status" value="1"/>
</dbReference>
<dbReference type="Gene3D" id="3.40.250.10">
    <property type="entry name" value="Rhodanese-like domain"/>
    <property type="match status" value="2"/>
</dbReference>
<dbReference type="Pfam" id="PF00581">
    <property type="entry name" value="Rhodanese"/>
    <property type="match status" value="2"/>
</dbReference>
<dbReference type="InterPro" id="IPR001279">
    <property type="entry name" value="Metallo-B-lactamas"/>
</dbReference>
<dbReference type="PANTHER" id="PTHR43084">
    <property type="entry name" value="PERSULFIDE DIOXYGENASE ETHE1"/>
    <property type="match status" value="1"/>
</dbReference>
<sequence>MLLKYFYDDKLAQASYLVACQGTGEAVIIDPMRDIDPYLQEAKKEGLKIVGSIETHIHADFVSGSRELAARTGAKLFLSDEGDQDWKYENLDSVEHQLLKNGESFKIGKVSFHTLHTPGHTPESLSFLLTDEATEIKKPMGIFTGDFVFVGDVGRPDLLEKAAGVTGSTEKAAKDMYDSIQAFKELPDYLQIWPGHGAGSACGKSLGAVPTSTVGYEKQVNWALKETDKNSFIHQLLENQPEPPTYFARMKRVNKAGAPLIKDLPELSSISSFEELGKLLEEEKQVIDTRDSAIFAEGHIPGTINIPLNKTLSNWAGWLVKDQGEVYFIAEEGRADEAITALYSIGVDNLAGYAQDSIVNQADHLETYKQISPDEAEKLMNEQNAQVVDVRSQSEWESGHIEGAQHIMLGELPDRVDEVPKDKTIISQCGSGMRSAIGVSILQASGITNVLNLEGGYSGWMRRKK</sequence>
<gene>
    <name evidence="3" type="ORF">QYB97_02565</name>
</gene>
<dbReference type="PANTHER" id="PTHR43084:SF1">
    <property type="entry name" value="PERSULFIDE DIOXYGENASE ETHE1, MITOCHONDRIAL"/>
    <property type="match status" value="1"/>
</dbReference>
<dbReference type="SMART" id="SM00450">
    <property type="entry name" value="RHOD"/>
    <property type="match status" value="2"/>
</dbReference>
<evidence type="ECO:0000313" key="3">
    <source>
        <dbReference type="EMBL" id="MDN4523333.1"/>
    </source>
</evidence>
<dbReference type="SUPFAM" id="SSF56281">
    <property type="entry name" value="Metallo-hydrolase/oxidoreductase"/>
    <property type="match status" value="1"/>
</dbReference>
<dbReference type="EMBL" id="JAUHTR010000001">
    <property type="protein sequence ID" value="MDN4523333.1"/>
    <property type="molecule type" value="Genomic_DNA"/>
</dbReference>
<dbReference type="InterPro" id="IPR001763">
    <property type="entry name" value="Rhodanese-like_dom"/>
</dbReference>
<evidence type="ECO:0000259" key="2">
    <source>
        <dbReference type="PROSITE" id="PS50206"/>
    </source>
</evidence>
<organism evidence="3 4">
    <name type="scientific">Fictibacillus fluitans</name>
    <dbReference type="NCBI Taxonomy" id="3058422"/>
    <lineage>
        <taxon>Bacteria</taxon>
        <taxon>Bacillati</taxon>
        <taxon>Bacillota</taxon>
        <taxon>Bacilli</taxon>
        <taxon>Bacillales</taxon>
        <taxon>Fictibacillaceae</taxon>
        <taxon>Fictibacillus</taxon>
    </lineage>
</organism>
<keyword evidence="4" id="KW-1185">Reference proteome</keyword>
<dbReference type="CDD" id="cd00158">
    <property type="entry name" value="RHOD"/>
    <property type="match status" value="1"/>
</dbReference>
<dbReference type="Proteomes" id="UP001172721">
    <property type="component" value="Unassembled WGS sequence"/>
</dbReference>
<comment type="caution">
    <text evidence="3">The sequence shown here is derived from an EMBL/GenBank/DDBJ whole genome shotgun (WGS) entry which is preliminary data.</text>
</comment>
<dbReference type="SMART" id="SM00849">
    <property type="entry name" value="Lactamase_B"/>
    <property type="match status" value="1"/>
</dbReference>
<name>A0ABT8HRD0_9BACL</name>
<reference evidence="3" key="1">
    <citation type="submission" date="2023-07" db="EMBL/GenBank/DDBJ databases">
        <title>Fictibacillus sp. isolated from freshwater pond.</title>
        <authorList>
            <person name="Kirdat K."/>
            <person name="Bhat A."/>
            <person name="Mourya A."/>
            <person name="Yadav A."/>
        </authorList>
    </citation>
    <scope>NUCLEOTIDE SEQUENCE</scope>
    <source>
        <strain evidence="3">NE201</strain>
    </source>
</reference>